<keyword evidence="7" id="KW-0645">Protease</keyword>
<sequence>MALSPGDPHSFSRPEFARVTNIHLELYVDFYRTVLKGKAILTIEKKKHSITEIILDNYALVIKRVTNPVTEAFLEYSIGHQHIVGSSFTVQLPKTEEEYSDFKPTCKIQIEYETSPDSPALYWLTPAQTADGTHPFLLSNNKLTFARAVFPCQDTPSVKFSYTATIIVPKDFTVVMSALSQNVFKNSKQVASYAVIIAVGSLQKKHLSIRSNVFAEKKFINEAVYTFRTGVIEKMLETAEDLCGSYFWDRYDICVLPPCLGHFEIECPCITFFSSNLLYGDDCSISSLALNIAQSWAGHLVTCTNYNHFWLHKSFSMFVGRKIICKIWTLNETQLFYKKLSYLDLNRMIDISSETNSLKNLVPDLTGLLPINFIRHVPYELGCMFLDNLETNLGGSLIFEEFLKSYFYNFAYKSIKTDDWKEYLNKYFAKIIDLKLIMENIFRRFLWLLLCIKVHWHEKILDALDFVVQFCSSHYACWDVLPHPPYSPVLAPSDFHLFRSLQNSLNGKTCASEDLIKQ</sequence>
<dbReference type="GO" id="GO:0004177">
    <property type="term" value="F:aminopeptidase activity"/>
    <property type="evidence" value="ECO:0007669"/>
    <property type="project" value="TreeGrafter"/>
</dbReference>
<evidence type="ECO:0000256" key="12">
    <source>
        <dbReference type="ARBA" id="ARBA00023288"/>
    </source>
</evidence>
<evidence type="ECO:0000259" key="13">
    <source>
        <dbReference type="Pfam" id="PF01433"/>
    </source>
</evidence>
<keyword evidence="6" id="KW-0325">Glycoprotein</keyword>
<comment type="similarity">
    <text evidence="4">Belongs to the peptidase M1 family.</text>
</comment>
<keyword evidence="10" id="KW-0862">Zinc</keyword>
<feature type="domain" description="Peptidase M1 membrane alanine aminopeptidase" evidence="13">
    <location>
        <begin position="234"/>
        <end position="434"/>
    </location>
</feature>
<dbReference type="InterPro" id="IPR034015">
    <property type="entry name" value="M1_LTA4H"/>
</dbReference>
<dbReference type="EnsemblMetazoa" id="XM_012203575.1">
    <property type="protein sequence ID" value="XP_012058965.1"/>
    <property type="gene ID" value="LOC105622142"/>
</dbReference>
<dbReference type="FunCoup" id="A0A158NN57">
    <property type="interactions" value="1331"/>
</dbReference>
<evidence type="ECO:0000256" key="9">
    <source>
        <dbReference type="ARBA" id="ARBA00022801"/>
    </source>
</evidence>
<evidence type="ECO:0000256" key="2">
    <source>
        <dbReference type="ARBA" id="ARBA00004496"/>
    </source>
</evidence>
<dbReference type="GO" id="GO:0005829">
    <property type="term" value="C:cytosol"/>
    <property type="evidence" value="ECO:0007669"/>
    <property type="project" value="TreeGrafter"/>
</dbReference>
<dbReference type="GO" id="GO:0098552">
    <property type="term" value="C:side of membrane"/>
    <property type="evidence" value="ECO:0007669"/>
    <property type="project" value="UniProtKB-KW"/>
</dbReference>
<dbReference type="Proteomes" id="UP000005205">
    <property type="component" value="Unassembled WGS sequence"/>
</dbReference>
<dbReference type="InterPro" id="IPR042097">
    <property type="entry name" value="Aminopeptidase_N-like_N_sf"/>
</dbReference>
<dbReference type="InterPro" id="IPR001930">
    <property type="entry name" value="Peptidase_M1"/>
</dbReference>
<organism evidence="15 16">
    <name type="scientific">Atta cephalotes</name>
    <name type="common">Leafcutter ant</name>
    <dbReference type="NCBI Taxonomy" id="12957"/>
    <lineage>
        <taxon>Eukaryota</taxon>
        <taxon>Metazoa</taxon>
        <taxon>Ecdysozoa</taxon>
        <taxon>Arthropoda</taxon>
        <taxon>Hexapoda</taxon>
        <taxon>Insecta</taxon>
        <taxon>Pterygota</taxon>
        <taxon>Neoptera</taxon>
        <taxon>Endopterygota</taxon>
        <taxon>Hymenoptera</taxon>
        <taxon>Apocrita</taxon>
        <taxon>Aculeata</taxon>
        <taxon>Formicoidea</taxon>
        <taxon>Formicidae</taxon>
        <taxon>Myrmicinae</taxon>
        <taxon>Atta</taxon>
    </lineage>
</organism>
<name>A0A158NN57_ATTCE</name>
<evidence type="ECO:0000256" key="11">
    <source>
        <dbReference type="ARBA" id="ARBA00023049"/>
    </source>
</evidence>
<evidence type="ECO:0000256" key="1">
    <source>
        <dbReference type="ARBA" id="ARBA00001947"/>
    </source>
</evidence>
<dbReference type="PRINTS" id="PR00756">
    <property type="entry name" value="ALADIPTASE"/>
</dbReference>
<dbReference type="KEGG" id="acep:105622142"/>
<evidence type="ECO:0000313" key="16">
    <source>
        <dbReference type="Proteomes" id="UP000005205"/>
    </source>
</evidence>
<accession>A0A158NN57</accession>
<evidence type="ECO:0000256" key="10">
    <source>
        <dbReference type="ARBA" id="ARBA00022833"/>
    </source>
</evidence>
<dbReference type="Gene3D" id="1.10.390.10">
    <property type="entry name" value="Neutral Protease Domain 2"/>
    <property type="match status" value="1"/>
</dbReference>
<dbReference type="SUPFAM" id="SSF63737">
    <property type="entry name" value="Leukotriene A4 hydrolase N-terminal domain"/>
    <property type="match status" value="1"/>
</dbReference>
<dbReference type="AlphaFoldDB" id="A0A158NN57"/>
<evidence type="ECO:0000256" key="6">
    <source>
        <dbReference type="ARBA" id="ARBA00022622"/>
    </source>
</evidence>
<evidence type="ECO:0000259" key="14">
    <source>
        <dbReference type="Pfam" id="PF17900"/>
    </source>
</evidence>
<dbReference type="STRING" id="12957.A0A158NN57"/>
<dbReference type="GO" id="GO:0008237">
    <property type="term" value="F:metallopeptidase activity"/>
    <property type="evidence" value="ECO:0007669"/>
    <property type="project" value="UniProtKB-KW"/>
</dbReference>
<keyword evidence="11" id="KW-0482">Metalloprotease</keyword>
<keyword evidence="8" id="KW-0479">Metal-binding</keyword>
<evidence type="ECO:0000256" key="5">
    <source>
        <dbReference type="ARBA" id="ARBA00022490"/>
    </source>
</evidence>
<reference evidence="15" key="2">
    <citation type="submission" date="2016-04" db="UniProtKB">
        <authorList>
            <consortium name="EnsemblMetazoa"/>
        </authorList>
    </citation>
    <scope>IDENTIFICATION</scope>
</reference>
<dbReference type="InterPro" id="IPR014782">
    <property type="entry name" value="Peptidase_M1_dom"/>
</dbReference>
<keyword evidence="16" id="KW-1185">Reference proteome</keyword>
<keyword evidence="9" id="KW-0378">Hydrolase</keyword>
<dbReference type="GO" id="GO:0005886">
    <property type="term" value="C:plasma membrane"/>
    <property type="evidence" value="ECO:0007669"/>
    <property type="project" value="UniProtKB-SubCell"/>
</dbReference>
<keyword evidence="6" id="KW-0472">Membrane</keyword>
<gene>
    <name evidence="15" type="primary">105622142</name>
</gene>
<dbReference type="GO" id="GO:0008270">
    <property type="term" value="F:zinc ion binding"/>
    <property type="evidence" value="ECO:0007669"/>
    <property type="project" value="InterPro"/>
</dbReference>
<comment type="subcellular location">
    <subcellularLocation>
        <location evidence="3">Cell membrane</location>
        <topology evidence="3">Lipid-anchor</topology>
        <topology evidence="3">GPI-anchor</topology>
    </subcellularLocation>
    <subcellularLocation>
        <location evidence="2">Cytoplasm</location>
    </subcellularLocation>
</comment>
<dbReference type="GO" id="GO:0004301">
    <property type="term" value="F:epoxide hydrolase activity"/>
    <property type="evidence" value="ECO:0007669"/>
    <property type="project" value="TreeGrafter"/>
</dbReference>
<reference evidence="16" key="1">
    <citation type="journal article" date="2011" name="PLoS Genet.">
        <title>The genome sequence of the leaf-cutter ant Atta cephalotes reveals insights into its obligate symbiotic lifestyle.</title>
        <authorList>
            <person name="Suen G."/>
            <person name="Teiling C."/>
            <person name="Li L."/>
            <person name="Holt C."/>
            <person name="Abouheif E."/>
            <person name="Bornberg-Bauer E."/>
            <person name="Bouffard P."/>
            <person name="Caldera E.J."/>
            <person name="Cash E."/>
            <person name="Cavanaugh A."/>
            <person name="Denas O."/>
            <person name="Elhaik E."/>
            <person name="Fave M.J."/>
            <person name="Gadau J."/>
            <person name="Gibson J.D."/>
            <person name="Graur D."/>
            <person name="Grubbs K.J."/>
            <person name="Hagen D.E."/>
            <person name="Harkins T.T."/>
            <person name="Helmkampf M."/>
            <person name="Hu H."/>
            <person name="Johnson B.R."/>
            <person name="Kim J."/>
            <person name="Marsh S.E."/>
            <person name="Moeller J.A."/>
            <person name="Munoz-Torres M.C."/>
            <person name="Murphy M.C."/>
            <person name="Naughton M.C."/>
            <person name="Nigam S."/>
            <person name="Overson R."/>
            <person name="Rajakumar R."/>
            <person name="Reese J.T."/>
            <person name="Scott J.J."/>
            <person name="Smith C.R."/>
            <person name="Tao S."/>
            <person name="Tsutsui N.D."/>
            <person name="Viljakainen L."/>
            <person name="Wissler L."/>
            <person name="Yandell M.D."/>
            <person name="Zimmer F."/>
            <person name="Taylor J."/>
            <person name="Slater S.C."/>
            <person name="Clifton S.W."/>
            <person name="Warren W.C."/>
            <person name="Elsik C.G."/>
            <person name="Smith C.D."/>
            <person name="Weinstock G.M."/>
            <person name="Gerardo N.M."/>
            <person name="Currie C.R."/>
        </authorList>
    </citation>
    <scope>NUCLEOTIDE SEQUENCE [LARGE SCALE GENOMIC DNA]</scope>
</reference>
<evidence type="ECO:0000256" key="4">
    <source>
        <dbReference type="ARBA" id="ARBA00010136"/>
    </source>
</evidence>
<proteinExistence type="inferred from homology"/>
<dbReference type="PANTHER" id="PTHR45726">
    <property type="entry name" value="LEUKOTRIENE A-4 HYDROLASE"/>
    <property type="match status" value="1"/>
</dbReference>
<keyword evidence="6" id="KW-0336">GPI-anchor</keyword>
<evidence type="ECO:0000256" key="3">
    <source>
        <dbReference type="ARBA" id="ARBA00004609"/>
    </source>
</evidence>
<evidence type="ECO:0000256" key="8">
    <source>
        <dbReference type="ARBA" id="ARBA00022723"/>
    </source>
</evidence>
<dbReference type="InterPro" id="IPR045357">
    <property type="entry name" value="Aminopeptidase_N-like_N"/>
</dbReference>
<dbReference type="Gene3D" id="2.60.40.1730">
    <property type="entry name" value="tricorn interacting facor f3 domain"/>
    <property type="match status" value="1"/>
</dbReference>
<evidence type="ECO:0000256" key="7">
    <source>
        <dbReference type="ARBA" id="ARBA00022670"/>
    </source>
</evidence>
<dbReference type="GO" id="GO:0006508">
    <property type="term" value="P:proteolysis"/>
    <property type="evidence" value="ECO:0007669"/>
    <property type="project" value="UniProtKB-KW"/>
</dbReference>
<dbReference type="SUPFAM" id="SSF55486">
    <property type="entry name" value="Metalloproteases ('zincins'), catalytic domain"/>
    <property type="match status" value="1"/>
</dbReference>
<dbReference type="Gene3D" id="3.30.2010.30">
    <property type="match status" value="1"/>
</dbReference>
<dbReference type="EMBL" id="ADTU01020932">
    <property type="status" value="NOT_ANNOTATED_CDS"/>
    <property type="molecule type" value="Genomic_DNA"/>
</dbReference>
<feature type="domain" description="Aminopeptidase N-like N-terminal" evidence="14">
    <location>
        <begin position="23"/>
        <end position="177"/>
    </location>
</feature>
<protein>
    <submittedName>
        <fullName evidence="15">Uncharacterized protein</fullName>
    </submittedName>
</protein>
<dbReference type="GO" id="GO:0043171">
    <property type="term" value="P:peptide catabolic process"/>
    <property type="evidence" value="ECO:0007669"/>
    <property type="project" value="TreeGrafter"/>
</dbReference>
<dbReference type="InParanoid" id="A0A158NN57"/>
<keyword evidence="12" id="KW-0449">Lipoprotein</keyword>
<evidence type="ECO:0000313" key="15">
    <source>
        <dbReference type="EnsemblMetazoa" id="XP_012058965.1"/>
    </source>
</evidence>
<dbReference type="Pfam" id="PF01433">
    <property type="entry name" value="Peptidase_M1"/>
    <property type="match status" value="1"/>
</dbReference>
<dbReference type="InterPro" id="IPR027268">
    <property type="entry name" value="Peptidase_M4/M1_CTD_sf"/>
</dbReference>
<keyword evidence="5" id="KW-0963">Cytoplasm</keyword>
<comment type="cofactor">
    <cofactor evidence="1">
        <name>Zn(2+)</name>
        <dbReference type="ChEBI" id="CHEBI:29105"/>
    </cofactor>
</comment>
<dbReference type="Pfam" id="PF17900">
    <property type="entry name" value="Peptidase_M1_N"/>
    <property type="match status" value="1"/>
</dbReference>
<dbReference type="OrthoDB" id="79562at2759"/>
<dbReference type="PANTHER" id="PTHR45726:SF3">
    <property type="entry name" value="LEUKOTRIENE A-4 HYDROLASE"/>
    <property type="match status" value="1"/>
</dbReference>